<dbReference type="AlphaFoldDB" id="A0A8J3B9J7"/>
<reference evidence="3" key="2">
    <citation type="submission" date="2020-09" db="EMBL/GenBank/DDBJ databases">
        <authorList>
            <person name="Sun Q."/>
            <person name="Ohkuma M."/>
        </authorList>
    </citation>
    <scope>NUCLEOTIDE SEQUENCE</scope>
    <source>
        <strain evidence="3">JCM 3090</strain>
    </source>
</reference>
<keyword evidence="4" id="KW-1185">Reference proteome</keyword>
<feature type="domain" description="DUF2231" evidence="2">
    <location>
        <begin position="42"/>
        <end position="157"/>
    </location>
</feature>
<keyword evidence="1" id="KW-0812">Transmembrane</keyword>
<sequence length="177" mass="18073">MDVTERIAGAAGLDRVGEPVWRGVRRVLPRAVRAGLGGRWLGHPLHPAVVHLPVGAWVSAAVLDLSPRTRPAAAVLTAVGIVGAAPAMVTGLNDWLALPRDQRRVGVVHAGANLVALGLYAASLAAGRSGRLGRALAGAGLGVAGFSAFLGGHLAFSGRTLRTPHPALHPADHATIH</sequence>
<comment type="caution">
    <text evidence="3">The sequence shown here is derived from an EMBL/GenBank/DDBJ whole genome shotgun (WGS) entry which is preliminary data.</text>
</comment>
<protein>
    <recommendedName>
        <fullName evidence="2">DUF2231 domain-containing protein</fullName>
    </recommendedName>
</protein>
<evidence type="ECO:0000259" key="2">
    <source>
        <dbReference type="Pfam" id="PF09990"/>
    </source>
</evidence>
<accession>A0A8J3B9J7</accession>
<dbReference type="Proteomes" id="UP000649739">
    <property type="component" value="Unassembled WGS sequence"/>
</dbReference>
<evidence type="ECO:0000256" key="1">
    <source>
        <dbReference type="SAM" id="Phobius"/>
    </source>
</evidence>
<proteinExistence type="predicted"/>
<dbReference type="InterPro" id="IPR019251">
    <property type="entry name" value="DUF2231_TM"/>
</dbReference>
<dbReference type="EMBL" id="BMQB01000003">
    <property type="protein sequence ID" value="GGJ87272.1"/>
    <property type="molecule type" value="Genomic_DNA"/>
</dbReference>
<feature type="transmembrane region" description="Helical" evidence="1">
    <location>
        <begin position="135"/>
        <end position="156"/>
    </location>
</feature>
<feature type="transmembrane region" description="Helical" evidence="1">
    <location>
        <begin position="72"/>
        <end position="93"/>
    </location>
</feature>
<keyword evidence="1" id="KW-0472">Membrane</keyword>
<evidence type="ECO:0000313" key="4">
    <source>
        <dbReference type="Proteomes" id="UP000649739"/>
    </source>
</evidence>
<gene>
    <name evidence="3" type="ORF">GCM10010123_16080</name>
</gene>
<reference evidence="3" key="1">
    <citation type="journal article" date="2014" name="Int. J. Syst. Evol. Microbiol.">
        <title>Complete genome sequence of Corynebacterium casei LMG S-19264T (=DSM 44701T), isolated from a smear-ripened cheese.</title>
        <authorList>
            <consortium name="US DOE Joint Genome Institute (JGI-PGF)"/>
            <person name="Walter F."/>
            <person name="Albersmeier A."/>
            <person name="Kalinowski J."/>
            <person name="Ruckert C."/>
        </authorList>
    </citation>
    <scope>NUCLEOTIDE SEQUENCE</scope>
    <source>
        <strain evidence="3">JCM 3090</strain>
    </source>
</reference>
<dbReference type="Pfam" id="PF09990">
    <property type="entry name" value="DUF2231"/>
    <property type="match status" value="1"/>
</dbReference>
<keyword evidence="1" id="KW-1133">Transmembrane helix</keyword>
<feature type="transmembrane region" description="Helical" evidence="1">
    <location>
        <begin position="105"/>
        <end position="123"/>
    </location>
</feature>
<name>A0A8J3B9J7_9ACTN</name>
<organism evidence="3 4">
    <name type="scientific">Pilimelia anulata</name>
    <dbReference type="NCBI Taxonomy" id="53371"/>
    <lineage>
        <taxon>Bacteria</taxon>
        <taxon>Bacillati</taxon>
        <taxon>Actinomycetota</taxon>
        <taxon>Actinomycetes</taxon>
        <taxon>Micromonosporales</taxon>
        <taxon>Micromonosporaceae</taxon>
        <taxon>Pilimelia</taxon>
    </lineage>
</organism>
<evidence type="ECO:0000313" key="3">
    <source>
        <dbReference type="EMBL" id="GGJ87272.1"/>
    </source>
</evidence>